<protein>
    <recommendedName>
        <fullName evidence="4">Cytochrome oxidase complex assembly protein 1</fullName>
    </recommendedName>
</protein>
<dbReference type="Proteomes" id="UP000315540">
    <property type="component" value="Unassembled WGS sequence"/>
</dbReference>
<evidence type="ECO:0008006" key="4">
    <source>
        <dbReference type="Google" id="ProtNLM"/>
    </source>
</evidence>
<keyword evidence="3" id="KW-1185">Reference proteome</keyword>
<keyword evidence="1" id="KW-0472">Membrane</keyword>
<keyword evidence="1" id="KW-0812">Transmembrane</keyword>
<name>A0A504JFY8_9FLAO</name>
<comment type="caution">
    <text evidence="2">The sequence shown here is derived from an EMBL/GenBank/DDBJ whole genome shotgun (WGS) entry which is preliminary data.</text>
</comment>
<dbReference type="EMBL" id="VFWZ01000002">
    <property type="protein sequence ID" value="TPN87602.1"/>
    <property type="molecule type" value="Genomic_DNA"/>
</dbReference>
<proteinExistence type="predicted"/>
<evidence type="ECO:0000256" key="1">
    <source>
        <dbReference type="SAM" id="Phobius"/>
    </source>
</evidence>
<dbReference type="InterPro" id="IPR014807">
    <property type="entry name" value="Coa1"/>
</dbReference>
<feature type="transmembrane region" description="Helical" evidence="1">
    <location>
        <begin position="16"/>
        <end position="41"/>
    </location>
</feature>
<sequence>MSTTEHKSWFARNWGWAVPLGGCLTIIVLFVIFLGSVIFGVSEIMTESVPYKDAIEKANEDDYVLKILGAPIETNGIMGGSISYENNNGSADISIPIKGSKAEAQLYVTGTKQNGVWEYTEMYIIIDETDEQIDLLGYEQNESNNQDQW</sequence>
<reference evidence="2 3" key="1">
    <citation type="submission" date="2019-06" db="EMBL/GenBank/DDBJ databases">
        <authorList>
            <person name="Meng X."/>
        </authorList>
    </citation>
    <scope>NUCLEOTIDE SEQUENCE [LARGE SCALE GENOMIC DNA]</scope>
    <source>
        <strain evidence="2 3">M625</strain>
    </source>
</reference>
<dbReference type="RefSeq" id="WP_140592243.1">
    <property type="nucleotide sequence ID" value="NZ_VFWZ01000002.1"/>
</dbReference>
<organism evidence="2 3">
    <name type="scientific">Aquimarina algicola</name>
    <dbReference type="NCBI Taxonomy" id="2589995"/>
    <lineage>
        <taxon>Bacteria</taxon>
        <taxon>Pseudomonadati</taxon>
        <taxon>Bacteroidota</taxon>
        <taxon>Flavobacteriia</taxon>
        <taxon>Flavobacteriales</taxon>
        <taxon>Flavobacteriaceae</taxon>
        <taxon>Aquimarina</taxon>
    </lineage>
</organism>
<evidence type="ECO:0000313" key="3">
    <source>
        <dbReference type="Proteomes" id="UP000315540"/>
    </source>
</evidence>
<accession>A0A504JFY8</accession>
<dbReference type="AlphaFoldDB" id="A0A504JFY8"/>
<gene>
    <name evidence="2" type="ORF">FHK87_08470</name>
</gene>
<evidence type="ECO:0000313" key="2">
    <source>
        <dbReference type="EMBL" id="TPN87602.1"/>
    </source>
</evidence>
<dbReference type="OrthoDB" id="1178263at2"/>
<dbReference type="Pfam" id="PF08695">
    <property type="entry name" value="Coa1"/>
    <property type="match status" value="1"/>
</dbReference>
<keyword evidence="1" id="KW-1133">Transmembrane helix</keyword>